<comment type="similarity">
    <text evidence="1">Belongs to the SEC3 family.</text>
</comment>
<keyword evidence="3" id="KW-0268">Exocytosis</keyword>
<keyword evidence="2" id="KW-0813">Transport</keyword>
<evidence type="ECO:0000259" key="6">
    <source>
        <dbReference type="SMART" id="SM01313"/>
    </source>
</evidence>
<evidence type="ECO:0000256" key="1">
    <source>
        <dbReference type="ARBA" id="ARBA00006518"/>
    </source>
</evidence>
<dbReference type="AlphaFoldDB" id="A0A1X2H9P1"/>
<dbReference type="PANTHER" id="PTHR16092:SF14">
    <property type="entry name" value="EXOCYST COMPLEX COMPONENT 1 ISOFORM X1"/>
    <property type="match status" value="1"/>
</dbReference>
<dbReference type="GO" id="GO:0005546">
    <property type="term" value="F:phosphatidylinositol-4,5-bisphosphate binding"/>
    <property type="evidence" value="ECO:0007669"/>
    <property type="project" value="TreeGrafter"/>
</dbReference>
<proteinExistence type="inferred from homology"/>
<dbReference type="Gene3D" id="2.30.29.90">
    <property type="match status" value="1"/>
</dbReference>
<feature type="region of interest" description="Disordered" evidence="5">
    <location>
        <begin position="154"/>
        <end position="247"/>
    </location>
</feature>
<feature type="compositionally biased region" description="Low complexity" evidence="5">
    <location>
        <begin position="169"/>
        <end position="187"/>
    </location>
</feature>
<protein>
    <submittedName>
        <fullName evidence="7">Exocyst complex component Sec3-domain-containing protein</fullName>
    </submittedName>
</protein>
<keyword evidence="4" id="KW-0175">Coiled coil</keyword>
<evidence type="ECO:0000256" key="5">
    <source>
        <dbReference type="SAM" id="MobiDB-lite"/>
    </source>
</evidence>
<reference evidence="7 8" key="1">
    <citation type="submission" date="2016-07" db="EMBL/GenBank/DDBJ databases">
        <title>Pervasive Adenine N6-methylation of Active Genes in Fungi.</title>
        <authorList>
            <consortium name="DOE Joint Genome Institute"/>
            <person name="Mondo S.J."/>
            <person name="Dannebaum R.O."/>
            <person name="Kuo R.C."/>
            <person name="Labutti K."/>
            <person name="Haridas S."/>
            <person name="Kuo A."/>
            <person name="Salamov A."/>
            <person name="Ahrendt S.R."/>
            <person name="Lipzen A."/>
            <person name="Sullivan W."/>
            <person name="Andreopoulos W.B."/>
            <person name="Clum A."/>
            <person name="Lindquist E."/>
            <person name="Daum C."/>
            <person name="Ramamoorthy G.K."/>
            <person name="Gryganskyi A."/>
            <person name="Culley D."/>
            <person name="Magnuson J.K."/>
            <person name="James T.Y."/>
            <person name="O'Malley M.A."/>
            <person name="Stajich J.E."/>
            <person name="Spatafora J.W."/>
            <person name="Visel A."/>
            <person name="Grigoriev I.V."/>
        </authorList>
    </citation>
    <scope>NUCLEOTIDE SEQUENCE [LARGE SCALE GENOMIC DNA]</scope>
    <source>
        <strain evidence="7 8">NRRL 2496</strain>
    </source>
</reference>
<evidence type="ECO:0000256" key="4">
    <source>
        <dbReference type="ARBA" id="ARBA00023054"/>
    </source>
</evidence>
<dbReference type="GO" id="GO:0005886">
    <property type="term" value="C:plasma membrane"/>
    <property type="evidence" value="ECO:0007669"/>
    <property type="project" value="TreeGrafter"/>
</dbReference>
<evidence type="ECO:0000256" key="2">
    <source>
        <dbReference type="ARBA" id="ARBA00022448"/>
    </source>
</evidence>
<dbReference type="GO" id="GO:0006887">
    <property type="term" value="P:exocytosis"/>
    <property type="evidence" value="ECO:0007669"/>
    <property type="project" value="UniProtKB-KW"/>
</dbReference>
<evidence type="ECO:0000313" key="7">
    <source>
        <dbReference type="EMBL" id="ORY95396.1"/>
    </source>
</evidence>
<dbReference type="OMA" id="NQHVMSA"/>
<dbReference type="OrthoDB" id="27109at2759"/>
<comment type="caution">
    <text evidence="7">The sequence shown here is derived from an EMBL/GenBank/DDBJ whole genome shotgun (WGS) entry which is preliminary data.</text>
</comment>
<dbReference type="STRING" id="13706.A0A1X2H9P1"/>
<dbReference type="InterPro" id="IPR019160">
    <property type="entry name" value="Sec3_CC"/>
</dbReference>
<sequence>MATDAVRQAITDSLFPSDSGETLLGHLKVFEDVKQNDAPAKAGKAPQIIGKPRYLCLTQKRNNKYRLYKAKRNQSGTFTVGKTWSVEDIRQVEVVDANQFAMVLNKSYLWAVERPRDKSVFLAQVVDACRQYVGRPPRLVNIDESHLMQFLPQSSFSSSSVSPPIHDAPSQSILSSHTSPTSSSSPSNARITPPTGYDTARARTTPELPTDYDREQDDRRERERQREIRREREKRDKKANQEKEKLRKVAAMQDKMAEKASLMNVEELLADFNWKTSGNAAALEKRLLGELHALEAANVHAIIQSDERVRSVVDQIDNALNELDTMDSWLLLYSAELNSMGDDIREIETQNRGLQILAQNQHSLITELDQLLNSITIPRSCLDSLKFDPMDTADDIKQIQASAEKLQKVIKTKLDGGLQGMKAVQERLEMYNIQGNNFSNRIFEYLKTQFDHQAQKQADSRTHASNTAPRKQYNLVAHPHTIVEDSLIKYQGFALWEKEMEPRMYSELQRYYSQAMAPLYEQDMRELIDGVRPFYTTLRNRGSDELEYIFRHEESRPVRALAYGTSLRSEDSRAHRYRQMLRGSVEGAMGAASNSRGSIDEDERAADDAYAQMMAQSTMLICREQNFMCDLFQFSPGAPKSFLERGAVYPQVPSRSELCSRRERARDVKMSKKILDWMEIMFESVEPNLVTLIEYGVKSDPTQAVSMLAAVEFQQEKWKGSDQDFMQRLCDSLMQRLTRMFERFIADQLKVIEDTKVTTKKRKGILSFFRTFPLFALRLEVAAVTVDAESQTRKTVNDAYEQIINAMMASLDTIARESDQTGDDKEQLNANIMYIENMHHFHHELRANKLHVLDKWTKHAKQQYDSSLNAYIRVVIRRPLGKLLEFFEGVDNLMHTSTAEEVQFHMNYNKAQLRKVIAMYTPKEIKKSLEQLYKRVDKHFSEEEGLLQVVWRGIQEEFIQQHERMESLIQKCYPDAGVHLEFTIQDLLNMMSELARKVHL</sequence>
<dbReference type="EMBL" id="MCGN01000006">
    <property type="protein sequence ID" value="ORY95396.1"/>
    <property type="molecule type" value="Genomic_DNA"/>
</dbReference>
<dbReference type="GO" id="GO:0000145">
    <property type="term" value="C:exocyst"/>
    <property type="evidence" value="ECO:0007669"/>
    <property type="project" value="InterPro"/>
</dbReference>
<accession>A0A1X2H9P1</accession>
<gene>
    <name evidence="7" type="ORF">BCR43DRAFT_459132</name>
</gene>
<dbReference type="Proteomes" id="UP000242180">
    <property type="component" value="Unassembled WGS sequence"/>
</dbReference>
<feature type="domain" description="Exocyst complex component Sec3 PIP2-binding N-terminal" evidence="6">
    <location>
        <begin position="51"/>
        <end position="132"/>
    </location>
</feature>
<dbReference type="Pfam" id="PF09763">
    <property type="entry name" value="Sec3_CC"/>
    <property type="match status" value="1"/>
</dbReference>
<organism evidence="7 8">
    <name type="scientific">Syncephalastrum racemosum</name>
    <name type="common">Filamentous fungus</name>
    <dbReference type="NCBI Taxonomy" id="13706"/>
    <lineage>
        <taxon>Eukaryota</taxon>
        <taxon>Fungi</taxon>
        <taxon>Fungi incertae sedis</taxon>
        <taxon>Mucoromycota</taxon>
        <taxon>Mucoromycotina</taxon>
        <taxon>Mucoromycetes</taxon>
        <taxon>Mucorales</taxon>
        <taxon>Syncephalastraceae</taxon>
        <taxon>Syncephalastrum</taxon>
    </lineage>
</organism>
<dbReference type="InterPro" id="IPR048628">
    <property type="entry name" value="Sec3_C"/>
</dbReference>
<dbReference type="InterPro" id="IPR028258">
    <property type="entry name" value="Sec3-PIP2_bind"/>
</dbReference>
<feature type="compositionally biased region" description="Basic and acidic residues" evidence="5">
    <location>
        <begin position="211"/>
        <end position="247"/>
    </location>
</feature>
<dbReference type="InParanoid" id="A0A1X2H9P1"/>
<keyword evidence="8" id="KW-1185">Reference proteome</keyword>
<evidence type="ECO:0000256" key="3">
    <source>
        <dbReference type="ARBA" id="ARBA00022483"/>
    </source>
</evidence>
<evidence type="ECO:0000313" key="8">
    <source>
        <dbReference type="Proteomes" id="UP000242180"/>
    </source>
</evidence>
<dbReference type="Pfam" id="PF15277">
    <property type="entry name" value="Sec3-PIP2_bind"/>
    <property type="match status" value="1"/>
</dbReference>
<dbReference type="Pfam" id="PF20654">
    <property type="entry name" value="Sec3_C-term"/>
    <property type="match status" value="1"/>
</dbReference>
<dbReference type="SMART" id="SM01313">
    <property type="entry name" value="Sec3-PIP2_bind"/>
    <property type="match status" value="1"/>
</dbReference>
<dbReference type="GO" id="GO:0006893">
    <property type="term" value="P:Golgi to plasma membrane transport"/>
    <property type="evidence" value="ECO:0007669"/>
    <property type="project" value="TreeGrafter"/>
</dbReference>
<dbReference type="PANTHER" id="PTHR16092">
    <property type="entry name" value="SEC3/SYNTAXIN-RELATED"/>
    <property type="match status" value="1"/>
</dbReference>
<name>A0A1X2H9P1_SYNRA</name>